<evidence type="ECO:0000313" key="4">
    <source>
        <dbReference type="Proteomes" id="UP000201904"/>
    </source>
</evidence>
<keyword evidence="1" id="KW-0808">Transferase</keyword>
<dbReference type="InterPro" id="IPR027791">
    <property type="entry name" value="Galactosyl_T_C"/>
</dbReference>
<organism evidence="3 4">
    <name type="scientific">Mycobacterium phage HyRo</name>
    <dbReference type="NCBI Taxonomy" id="1698710"/>
    <lineage>
        <taxon>Viruses</taxon>
        <taxon>Duplodnaviria</taxon>
        <taxon>Heunggongvirae</taxon>
        <taxon>Uroviricota</taxon>
        <taxon>Caudoviricetes</taxon>
        <taxon>Ceeclamvirinae</taxon>
        <taxon>Bixzunavirus</taxon>
        <taxon>Bixzunavirus hyro</taxon>
    </lineage>
</organism>
<dbReference type="RefSeq" id="YP_009204766.1">
    <property type="nucleotide sequence ID" value="NC_028869.1"/>
</dbReference>
<name>A0A0K2FNC6_9CAUD</name>
<dbReference type="SUPFAM" id="SSF53448">
    <property type="entry name" value="Nucleotide-diphospho-sugar transferases"/>
    <property type="match status" value="1"/>
</dbReference>
<evidence type="ECO:0000256" key="1">
    <source>
        <dbReference type="ARBA" id="ARBA00022679"/>
    </source>
</evidence>
<dbReference type="Proteomes" id="UP000201904">
    <property type="component" value="Segment"/>
</dbReference>
<dbReference type="GeneID" id="26631368"/>
<sequence length="236" mass="26952">MGTRRTKDLGAVAIPYRPQPGREQAFELVQRWWKAWGFDVFVADSDPALPFSLSEARNNAVRLMDQSELGPGVVIVCDADTIPQRMVIQKAIQIASEPGHVVYPFTDYRYINNQWAAQAEHVNNDTLCETDFSVATPIWTKEHSVGGILVTHSKTYWELGGMDEKFERCWGFEDNAFVAVADTLAKVIRLDGQVYSFSHDVEGAGRDWSKLNPNYWRNELYQMCWGNTKLMRELIK</sequence>
<keyword evidence="4" id="KW-1185">Reference proteome</keyword>
<dbReference type="Pfam" id="PF02709">
    <property type="entry name" value="Glyco_transf_7C"/>
    <property type="match status" value="1"/>
</dbReference>
<dbReference type="EMBL" id="KT281790">
    <property type="protein sequence ID" value="ALA48395.1"/>
    <property type="molecule type" value="Genomic_DNA"/>
</dbReference>
<feature type="domain" description="Galactosyltransferase C-terminal" evidence="2">
    <location>
        <begin position="143"/>
        <end position="179"/>
    </location>
</feature>
<gene>
    <name evidence="3" type="ORF">HYRO_228</name>
</gene>
<accession>A0A0K2FNC6</accession>
<evidence type="ECO:0000259" key="2">
    <source>
        <dbReference type="Pfam" id="PF02709"/>
    </source>
</evidence>
<dbReference type="KEGG" id="vg:26631368"/>
<protein>
    <submittedName>
        <fullName evidence="3">Glycosyltransferase</fullName>
    </submittedName>
</protein>
<dbReference type="GO" id="GO:0016740">
    <property type="term" value="F:transferase activity"/>
    <property type="evidence" value="ECO:0007669"/>
    <property type="project" value="UniProtKB-KW"/>
</dbReference>
<dbReference type="Gene3D" id="3.90.550.10">
    <property type="entry name" value="Spore Coat Polysaccharide Biosynthesis Protein SpsA, Chain A"/>
    <property type="match status" value="1"/>
</dbReference>
<dbReference type="InterPro" id="IPR029044">
    <property type="entry name" value="Nucleotide-diphossugar_trans"/>
</dbReference>
<proteinExistence type="predicted"/>
<reference evidence="3 4" key="1">
    <citation type="submission" date="2015-07" db="EMBL/GenBank/DDBJ databases">
        <authorList>
            <person name="Rodel H."/>
            <person name="Hlope Z.R."/>
            <person name="Mbambo L.M."/>
            <person name="Mkhwanazi N.P."/>
            <person name="Mvuna L.D."/>
            <person name="Ncobeni N.P."/>
            <person name="Larsen M.H."/>
            <person name="Russell D.A."/>
            <person name="Bowman C.A."/>
            <person name="Pope W.H."/>
            <person name="Mavrich T.N."/>
            <person name="Guerrero C.A."/>
            <person name="Jacobs-Sera D."/>
            <person name="Hendrix R.W."/>
            <person name="Hatfull G.F."/>
        </authorList>
    </citation>
    <scope>NUCLEOTIDE SEQUENCE [LARGE SCALE GENOMIC DNA]</scope>
</reference>
<evidence type="ECO:0000313" key="3">
    <source>
        <dbReference type="EMBL" id="ALA48395.1"/>
    </source>
</evidence>